<accession>A0A6J7FUB5</accession>
<protein>
    <submittedName>
        <fullName evidence="2">Unannotated protein</fullName>
    </submittedName>
</protein>
<feature type="domain" description="SnoaL-like" evidence="1">
    <location>
        <begin position="16"/>
        <end position="141"/>
    </location>
</feature>
<evidence type="ECO:0000259" key="1">
    <source>
        <dbReference type="Pfam" id="PF13577"/>
    </source>
</evidence>
<gene>
    <name evidence="2" type="ORF">UFOPK3376_03206</name>
</gene>
<evidence type="ECO:0000313" key="2">
    <source>
        <dbReference type="EMBL" id="CAB4896995.1"/>
    </source>
</evidence>
<dbReference type="InterPro" id="IPR037401">
    <property type="entry name" value="SnoaL-like"/>
</dbReference>
<dbReference type="AlphaFoldDB" id="A0A6J7FUB5"/>
<name>A0A6J7FUB5_9ZZZZ</name>
<dbReference type="SUPFAM" id="SSF54427">
    <property type="entry name" value="NTF2-like"/>
    <property type="match status" value="1"/>
</dbReference>
<sequence length="166" mass="19434">MINDSNHEQRLADTIDHSEIRRLQDAYADIVSRQQWHELGDIFVADVVLDLDLRDTTMQLVGPQAIGEFIAGSVAQFEFFQFGILGTRVHLRRLGDPDHASARMYMTELRQTPQGHWSQVYGVYHDRFARIDGQWWFTHRTYHSLARNHQPATVFDFPHHLHLDEL</sequence>
<reference evidence="2" key="1">
    <citation type="submission" date="2020-05" db="EMBL/GenBank/DDBJ databases">
        <authorList>
            <person name="Chiriac C."/>
            <person name="Salcher M."/>
            <person name="Ghai R."/>
            <person name="Kavagutti S V."/>
        </authorList>
    </citation>
    <scope>NUCLEOTIDE SEQUENCE</scope>
</reference>
<dbReference type="Pfam" id="PF13577">
    <property type="entry name" value="SnoaL_4"/>
    <property type="match status" value="1"/>
</dbReference>
<dbReference type="Gene3D" id="3.10.450.50">
    <property type="match status" value="1"/>
</dbReference>
<dbReference type="InterPro" id="IPR032710">
    <property type="entry name" value="NTF2-like_dom_sf"/>
</dbReference>
<dbReference type="EMBL" id="CAFBLP010000151">
    <property type="protein sequence ID" value="CAB4896995.1"/>
    <property type="molecule type" value="Genomic_DNA"/>
</dbReference>
<proteinExistence type="predicted"/>
<organism evidence="2">
    <name type="scientific">freshwater metagenome</name>
    <dbReference type="NCBI Taxonomy" id="449393"/>
    <lineage>
        <taxon>unclassified sequences</taxon>
        <taxon>metagenomes</taxon>
        <taxon>ecological metagenomes</taxon>
    </lineage>
</organism>